<dbReference type="Pfam" id="PF01272">
    <property type="entry name" value="GreA_GreB"/>
    <property type="match status" value="1"/>
</dbReference>
<dbReference type="AlphaFoldDB" id="A0A1A2SRY2"/>
<evidence type="ECO:0000313" key="3">
    <source>
        <dbReference type="EMBL" id="OBH66876.1"/>
    </source>
</evidence>
<evidence type="ECO:0000259" key="2">
    <source>
        <dbReference type="Pfam" id="PF01272"/>
    </source>
</evidence>
<dbReference type="OrthoDB" id="5118809at2"/>
<dbReference type="Gene3D" id="3.10.50.30">
    <property type="entry name" value="Transcription elongation factor, GreA/GreB, C-terminal domain"/>
    <property type="match status" value="1"/>
</dbReference>
<dbReference type="SUPFAM" id="SSF54534">
    <property type="entry name" value="FKBP-like"/>
    <property type="match status" value="1"/>
</dbReference>
<dbReference type="RefSeq" id="WP_067914140.1">
    <property type="nucleotide sequence ID" value="NZ_LZJP01000121.1"/>
</dbReference>
<name>A0A1A2SRY2_MYCNT</name>
<dbReference type="InterPro" id="IPR036953">
    <property type="entry name" value="GreA/GreB_C_sf"/>
</dbReference>
<dbReference type="EMBL" id="LZJU01000193">
    <property type="protein sequence ID" value="OBH66876.1"/>
    <property type="molecule type" value="Genomic_DNA"/>
</dbReference>
<feature type="compositionally biased region" description="Polar residues" evidence="1">
    <location>
        <begin position="163"/>
        <end position="180"/>
    </location>
</feature>
<organism evidence="3 4">
    <name type="scientific">Mycobacterium mantenii</name>
    <dbReference type="NCBI Taxonomy" id="560555"/>
    <lineage>
        <taxon>Bacteria</taxon>
        <taxon>Bacillati</taxon>
        <taxon>Actinomycetota</taxon>
        <taxon>Actinomycetes</taxon>
        <taxon>Mycobacteriales</taxon>
        <taxon>Mycobacteriaceae</taxon>
        <taxon>Mycobacterium</taxon>
        <taxon>Mycobacterium avium complex (MAC)</taxon>
    </lineage>
</organism>
<dbReference type="InterPro" id="IPR001437">
    <property type="entry name" value="Tscrpt_elong_fac_GreA/B_C"/>
</dbReference>
<reference evidence="3 4" key="1">
    <citation type="submission" date="2016-06" db="EMBL/GenBank/DDBJ databases">
        <authorList>
            <person name="Kjaerup R.B."/>
            <person name="Dalgaard T.S."/>
            <person name="Juul-Madsen H.R."/>
        </authorList>
    </citation>
    <scope>NUCLEOTIDE SEQUENCE [LARGE SCALE GENOMIC DNA]</scope>
    <source>
        <strain evidence="3 4">E152</strain>
    </source>
</reference>
<proteinExistence type="predicted"/>
<dbReference type="GO" id="GO:0032784">
    <property type="term" value="P:regulation of DNA-templated transcription elongation"/>
    <property type="evidence" value="ECO:0007669"/>
    <property type="project" value="InterPro"/>
</dbReference>
<feature type="domain" description="Transcription elongation factor GreA/GreB C-terminal" evidence="2">
    <location>
        <begin position="78"/>
        <end position="136"/>
    </location>
</feature>
<gene>
    <name evidence="3" type="ORF">A5683_00905</name>
</gene>
<evidence type="ECO:0000313" key="4">
    <source>
        <dbReference type="Proteomes" id="UP000092389"/>
    </source>
</evidence>
<protein>
    <recommendedName>
        <fullName evidence="2">Transcription elongation factor GreA/GreB C-terminal domain-containing protein</fullName>
    </recommendedName>
</protein>
<feature type="region of interest" description="Disordered" evidence="1">
    <location>
        <begin position="155"/>
        <end position="184"/>
    </location>
</feature>
<evidence type="ECO:0000256" key="1">
    <source>
        <dbReference type="SAM" id="MobiDB-lite"/>
    </source>
</evidence>
<sequence length="199" mass="21843">MTSTKSISMTRQQYTRLRNKLNALRSGLIVEVPDDMMDFDANRSARQRRIREIQNLLAKAVVFGGAGENPAGDFIAEPGMVLTIRYDVTGETETFLLGRRGSEGADLKVYSMASPLGRSIAGARPGDQRIYSIPGETGRLVTLLEAVPYEMHLRQRPVADSPPRSNLNSGPSTQLTQPVSEINRANHFRVARAETLTGA</sequence>
<dbReference type="GO" id="GO:0003677">
    <property type="term" value="F:DNA binding"/>
    <property type="evidence" value="ECO:0007669"/>
    <property type="project" value="InterPro"/>
</dbReference>
<accession>A0A1A2SRY2</accession>
<dbReference type="Proteomes" id="UP000092389">
    <property type="component" value="Unassembled WGS sequence"/>
</dbReference>
<comment type="caution">
    <text evidence="3">The sequence shown here is derived from an EMBL/GenBank/DDBJ whole genome shotgun (WGS) entry which is preliminary data.</text>
</comment>